<protein>
    <recommendedName>
        <fullName evidence="1">PexRD2 WYL domain-containing protein</fullName>
    </recommendedName>
</protein>
<reference evidence="2" key="1">
    <citation type="submission" date="2021-01" db="EMBL/GenBank/DDBJ databases">
        <title>Phytophthora aleatoria, a newly-described species from Pinus radiata is distinct from Phytophthora cactorum isolates based on comparative genomics.</title>
        <authorList>
            <person name="Mcdougal R."/>
            <person name="Panda P."/>
            <person name="Williams N."/>
            <person name="Studholme D.J."/>
        </authorList>
    </citation>
    <scope>NUCLEOTIDE SEQUENCE</scope>
    <source>
        <strain evidence="2">NZFS 4037</strain>
    </source>
</reference>
<sequence length="104" mass="12110">MTTDSNEVSNVASRVRPTHRLLRACYTAIESNAYSEERALSTSEVEKMMKNMMSKEKYAAQLGIHEKINHFFNVNAGNLARFIRTAEYQKYRDDMERNVEKREG</sequence>
<evidence type="ECO:0000259" key="1">
    <source>
        <dbReference type="Pfam" id="PF18488"/>
    </source>
</evidence>
<comment type="caution">
    <text evidence="2">The sequence shown here is derived from an EMBL/GenBank/DDBJ whole genome shotgun (WGS) entry which is preliminary data.</text>
</comment>
<dbReference type="Pfam" id="PF18488">
    <property type="entry name" value="WYL_3"/>
    <property type="match status" value="1"/>
</dbReference>
<proteinExistence type="predicted"/>
<name>A0A8J5IBX5_9STRA</name>
<gene>
    <name evidence="2" type="ORF">JG688_00018545</name>
</gene>
<feature type="domain" description="PexRD2 WYL" evidence="1">
    <location>
        <begin position="38"/>
        <end position="92"/>
    </location>
</feature>
<dbReference type="Proteomes" id="UP000709295">
    <property type="component" value="Unassembled WGS sequence"/>
</dbReference>
<evidence type="ECO:0000313" key="3">
    <source>
        <dbReference type="Proteomes" id="UP000709295"/>
    </source>
</evidence>
<accession>A0A8J5IBX5</accession>
<dbReference type="InterPro" id="IPR040691">
    <property type="entry name" value="PexRD2_WYL"/>
</dbReference>
<organism evidence="2 3">
    <name type="scientific">Phytophthora aleatoria</name>
    <dbReference type="NCBI Taxonomy" id="2496075"/>
    <lineage>
        <taxon>Eukaryota</taxon>
        <taxon>Sar</taxon>
        <taxon>Stramenopiles</taxon>
        <taxon>Oomycota</taxon>
        <taxon>Peronosporomycetes</taxon>
        <taxon>Peronosporales</taxon>
        <taxon>Peronosporaceae</taxon>
        <taxon>Phytophthora</taxon>
    </lineage>
</organism>
<dbReference type="AlphaFoldDB" id="A0A8J5IBX5"/>
<evidence type="ECO:0000313" key="2">
    <source>
        <dbReference type="EMBL" id="KAG6941785.1"/>
    </source>
</evidence>
<dbReference type="EMBL" id="JAENGY010003439">
    <property type="protein sequence ID" value="KAG6941785.1"/>
    <property type="molecule type" value="Genomic_DNA"/>
</dbReference>
<keyword evidence="3" id="KW-1185">Reference proteome</keyword>